<dbReference type="STRING" id="461836.A0A0L0DP87"/>
<feature type="repeat" description="PPR" evidence="2">
    <location>
        <begin position="229"/>
        <end position="263"/>
    </location>
</feature>
<dbReference type="InterPro" id="IPR033443">
    <property type="entry name" value="PROP1-like_PPR_dom"/>
</dbReference>
<dbReference type="PANTHER" id="PTHR47447">
    <property type="entry name" value="OS03G0856100 PROTEIN"/>
    <property type="match status" value="1"/>
</dbReference>
<evidence type="ECO:0000313" key="4">
    <source>
        <dbReference type="EMBL" id="KNC54109.1"/>
    </source>
</evidence>
<sequence length="507" mass="54323">MTSLLARLGGVEEVGVESGNSTLTDKAERAIIVSSWVKSFGDSTRSRNTLACSSFIFSSPMAYLTPFGARAMATLRAAARAGDDDEGVAMAFGDGIDDEEEEEEDVVIARQGHSLGQSGDGLDGLDGFAVDAGRHGSRLDVAHHSSVLPRLNSIDEANEWIHSLASSSRIAAWRRGELLDAMYEDMLLDGILPNEETYHTLMSLSMKQERLDRVQFYFDAMRTAGYAHNVVVHNVLLTALATAGRADDAFAHAQRMRATGIEPNRRSYAILLVACGIAAQLDRAVALFDSLIDAGVEPHHHLYAALINASKSCGDLDRAVALLREAQSAPGVTDPLIVHNAAISAAVELGALDTAFDLYADLERDGLAPNSATYLFLLKGACLHKDVPRLTALYAAMCAAGSPPSRNGYDYLLRGLAEPTAPAGALLDALRDMVGSGSAPMLKTLMALFHKIGSSPRARHDDMLRFGGQSSTPTFASHNYAKRHKLRELKDGVAARAARVNAAQLKH</sequence>
<keyword evidence="1" id="KW-0677">Repeat</keyword>
<evidence type="ECO:0000259" key="3">
    <source>
        <dbReference type="Pfam" id="PF17177"/>
    </source>
</evidence>
<protein>
    <recommendedName>
        <fullName evidence="3">PROP1-like PPR domain-containing protein</fullName>
    </recommendedName>
</protein>
<organism evidence="4 5">
    <name type="scientific">Thecamonas trahens ATCC 50062</name>
    <dbReference type="NCBI Taxonomy" id="461836"/>
    <lineage>
        <taxon>Eukaryota</taxon>
        <taxon>Apusozoa</taxon>
        <taxon>Apusomonadida</taxon>
        <taxon>Apusomonadidae</taxon>
        <taxon>Thecamonas</taxon>
    </lineage>
</organism>
<gene>
    <name evidence="4" type="ORF">AMSG_09883</name>
</gene>
<dbReference type="AlphaFoldDB" id="A0A0L0DP87"/>
<dbReference type="RefSeq" id="XP_013753932.1">
    <property type="nucleotide sequence ID" value="XM_013898478.1"/>
</dbReference>
<dbReference type="Pfam" id="PF17177">
    <property type="entry name" value="PPR_long"/>
    <property type="match status" value="1"/>
</dbReference>
<proteinExistence type="predicted"/>
<evidence type="ECO:0000313" key="5">
    <source>
        <dbReference type="Proteomes" id="UP000054408"/>
    </source>
</evidence>
<feature type="domain" description="PROP1-like PPR" evidence="3">
    <location>
        <begin position="182"/>
        <end position="325"/>
    </location>
</feature>
<dbReference type="PANTHER" id="PTHR47447:SF17">
    <property type="entry name" value="OS12G0638900 PROTEIN"/>
    <property type="match status" value="1"/>
</dbReference>
<feature type="repeat" description="PPR" evidence="2">
    <location>
        <begin position="264"/>
        <end position="298"/>
    </location>
</feature>
<dbReference type="Gene3D" id="1.25.40.10">
    <property type="entry name" value="Tetratricopeptide repeat domain"/>
    <property type="match status" value="2"/>
</dbReference>
<accession>A0A0L0DP87</accession>
<name>A0A0L0DP87_THETB</name>
<keyword evidence="5" id="KW-1185">Reference proteome</keyword>
<dbReference type="GeneID" id="25568243"/>
<dbReference type="InterPro" id="IPR011990">
    <property type="entry name" value="TPR-like_helical_dom_sf"/>
</dbReference>
<dbReference type="eggNOG" id="KOG4197">
    <property type="taxonomic scope" value="Eukaryota"/>
</dbReference>
<dbReference type="OrthoDB" id="185373at2759"/>
<evidence type="ECO:0000256" key="2">
    <source>
        <dbReference type="PROSITE-ProRule" id="PRU00708"/>
    </source>
</evidence>
<evidence type="ECO:0000256" key="1">
    <source>
        <dbReference type="ARBA" id="ARBA00022737"/>
    </source>
</evidence>
<dbReference type="Proteomes" id="UP000054408">
    <property type="component" value="Unassembled WGS sequence"/>
</dbReference>
<dbReference type="EMBL" id="GL349486">
    <property type="protein sequence ID" value="KNC54109.1"/>
    <property type="molecule type" value="Genomic_DNA"/>
</dbReference>
<dbReference type="InterPro" id="IPR002885">
    <property type="entry name" value="PPR_rpt"/>
</dbReference>
<reference evidence="4 5" key="1">
    <citation type="submission" date="2010-05" db="EMBL/GenBank/DDBJ databases">
        <title>The Genome Sequence of Thecamonas trahens ATCC 50062.</title>
        <authorList>
            <consortium name="The Broad Institute Genome Sequencing Platform"/>
            <person name="Russ C."/>
            <person name="Cuomo C."/>
            <person name="Shea T."/>
            <person name="Young S.K."/>
            <person name="Zeng Q."/>
            <person name="Koehrsen M."/>
            <person name="Haas B."/>
            <person name="Borodovsky M."/>
            <person name="Guigo R."/>
            <person name="Alvarado L."/>
            <person name="Berlin A."/>
            <person name="Bochicchio J."/>
            <person name="Borenstein D."/>
            <person name="Chapman S."/>
            <person name="Chen Z."/>
            <person name="Freedman E."/>
            <person name="Gellesch M."/>
            <person name="Goldberg J."/>
            <person name="Griggs A."/>
            <person name="Gujja S."/>
            <person name="Heilman E."/>
            <person name="Heiman D."/>
            <person name="Hepburn T."/>
            <person name="Howarth C."/>
            <person name="Jen D."/>
            <person name="Larson L."/>
            <person name="Mehta T."/>
            <person name="Park D."/>
            <person name="Pearson M."/>
            <person name="Roberts A."/>
            <person name="Saif S."/>
            <person name="Shenoy N."/>
            <person name="Sisk P."/>
            <person name="Stolte C."/>
            <person name="Sykes S."/>
            <person name="Thomson T."/>
            <person name="Walk T."/>
            <person name="White J."/>
            <person name="Yandava C."/>
            <person name="Burger G."/>
            <person name="Gray M.W."/>
            <person name="Holland P.W.H."/>
            <person name="King N."/>
            <person name="Lang F.B.F."/>
            <person name="Roger A.J."/>
            <person name="Ruiz-Trillo I."/>
            <person name="Lander E."/>
            <person name="Nusbaum C."/>
        </authorList>
    </citation>
    <scope>NUCLEOTIDE SEQUENCE [LARGE SCALE GENOMIC DNA]</scope>
    <source>
        <strain evidence="4 5">ATCC 50062</strain>
    </source>
</reference>
<dbReference type="PROSITE" id="PS51375">
    <property type="entry name" value="PPR"/>
    <property type="match status" value="2"/>
</dbReference>